<dbReference type="PANTHER" id="PTHR36832:SF1">
    <property type="entry name" value="SLR1174 PROTEIN"/>
    <property type="match status" value="1"/>
</dbReference>
<gene>
    <name evidence="2" type="ORF">PGLA_13225</name>
</gene>
<feature type="transmembrane region" description="Helical" evidence="1">
    <location>
        <begin position="180"/>
        <end position="201"/>
    </location>
</feature>
<reference evidence="2 3" key="1">
    <citation type="submission" date="2016-03" db="EMBL/GenBank/DDBJ databases">
        <title>Draft genome sequence of Paenibacillus glacialis DSM 22343.</title>
        <authorList>
            <person name="Shin S.-K."/>
            <person name="Yi H."/>
        </authorList>
    </citation>
    <scope>NUCLEOTIDE SEQUENCE [LARGE SCALE GENOMIC DNA]</scope>
    <source>
        <strain evidence="2 3">DSM 22343</strain>
    </source>
</reference>
<dbReference type="Proteomes" id="UP000076967">
    <property type="component" value="Unassembled WGS sequence"/>
</dbReference>
<dbReference type="AlphaFoldDB" id="A0A168KNI3"/>
<dbReference type="InterPro" id="IPR010390">
    <property type="entry name" value="ABC-2_transporter-like"/>
</dbReference>
<comment type="caution">
    <text evidence="2">The sequence shown here is derived from an EMBL/GenBank/DDBJ whole genome shotgun (WGS) entry which is preliminary data.</text>
</comment>
<dbReference type="STRING" id="494026.PGLA_13225"/>
<proteinExistence type="predicted"/>
<name>A0A168KNI3_9BACL</name>
<dbReference type="Pfam" id="PF06182">
    <property type="entry name" value="ABC2_membrane_6"/>
    <property type="match status" value="1"/>
</dbReference>
<feature type="transmembrane region" description="Helical" evidence="1">
    <location>
        <begin position="146"/>
        <end position="174"/>
    </location>
</feature>
<keyword evidence="1" id="KW-1133">Transmembrane helix</keyword>
<accession>A0A168KNI3</accession>
<feature type="transmembrane region" description="Helical" evidence="1">
    <location>
        <begin position="233"/>
        <end position="256"/>
    </location>
</feature>
<keyword evidence="1" id="KW-0472">Membrane</keyword>
<evidence type="ECO:0000256" key="1">
    <source>
        <dbReference type="SAM" id="Phobius"/>
    </source>
</evidence>
<protein>
    <recommendedName>
        <fullName evidence="4">ABC transporter permease</fullName>
    </recommendedName>
</protein>
<dbReference type="OrthoDB" id="8582979at2"/>
<evidence type="ECO:0000313" key="2">
    <source>
        <dbReference type="EMBL" id="OAB42261.1"/>
    </source>
</evidence>
<keyword evidence="1" id="KW-0812">Transmembrane</keyword>
<sequence>MIRNKYVVAFRIGFQSSLEYRFNFFLSLISAVFPMIVQYYMWTAVYANAGESSIFGYSYREMIMYTILAAVISKLVITNIEYSIAEDIKSGGLNKYIIQPIYYFGFRISSYIGQRLIYFVISLFIIFALTYALNTFYNLHTEEERMIIFCLSLILSIILSFMISYAICACAFWLSEISYFFVVTSLLINIMSGGIFPLDIFGERLQQLFRFMPFHYMIYFPVNVLNGKISGELIWQGIIGQGVWIALLMLICHLVWKWGMKRYLGLGG</sequence>
<dbReference type="EMBL" id="LVJH01000022">
    <property type="protein sequence ID" value="OAB42261.1"/>
    <property type="molecule type" value="Genomic_DNA"/>
</dbReference>
<organism evidence="2 3">
    <name type="scientific">Paenibacillus glacialis</name>
    <dbReference type="NCBI Taxonomy" id="494026"/>
    <lineage>
        <taxon>Bacteria</taxon>
        <taxon>Bacillati</taxon>
        <taxon>Bacillota</taxon>
        <taxon>Bacilli</taxon>
        <taxon>Bacillales</taxon>
        <taxon>Paenibacillaceae</taxon>
        <taxon>Paenibacillus</taxon>
    </lineage>
</organism>
<evidence type="ECO:0000313" key="3">
    <source>
        <dbReference type="Proteomes" id="UP000076967"/>
    </source>
</evidence>
<evidence type="ECO:0008006" key="4">
    <source>
        <dbReference type="Google" id="ProtNLM"/>
    </source>
</evidence>
<feature type="transmembrane region" description="Helical" evidence="1">
    <location>
        <begin position="20"/>
        <end position="42"/>
    </location>
</feature>
<dbReference type="RefSeq" id="WP_068533416.1">
    <property type="nucleotide sequence ID" value="NZ_LVJH01000022.1"/>
</dbReference>
<dbReference type="PANTHER" id="PTHR36832">
    <property type="entry name" value="SLR1174 PROTEIN-RELATED"/>
    <property type="match status" value="1"/>
</dbReference>
<keyword evidence="3" id="KW-1185">Reference proteome</keyword>
<feature type="transmembrane region" description="Helical" evidence="1">
    <location>
        <begin position="62"/>
        <end position="80"/>
    </location>
</feature>
<feature type="transmembrane region" description="Helical" evidence="1">
    <location>
        <begin position="116"/>
        <end position="134"/>
    </location>
</feature>